<dbReference type="AlphaFoldDB" id="A0A3N9U403"/>
<feature type="transmembrane region" description="Helical" evidence="1">
    <location>
        <begin position="123"/>
        <end position="145"/>
    </location>
</feature>
<feature type="transmembrane region" description="Helical" evidence="1">
    <location>
        <begin position="20"/>
        <end position="41"/>
    </location>
</feature>
<name>A0A3N9U403_9VIBR</name>
<comment type="caution">
    <text evidence="2">The sequence shown here is derived from an EMBL/GenBank/DDBJ whole genome shotgun (WGS) entry which is preliminary data.</text>
</comment>
<organism evidence="2 3">
    <name type="scientific">Vibrio viridaestus</name>
    <dbReference type="NCBI Taxonomy" id="2487322"/>
    <lineage>
        <taxon>Bacteria</taxon>
        <taxon>Pseudomonadati</taxon>
        <taxon>Pseudomonadota</taxon>
        <taxon>Gammaproteobacteria</taxon>
        <taxon>Vibrionales</taxon>
        <taxon>Vibrionaceae</taxon>
        <taxon>Vibrio</taxon>
    </lineage>
</organism>
<keyword evidence="1" id="KW-0472">Membrane</keyword>
<protein>
    <submittedName>
        <fullName evidence="2">DUF2127 domain-containing protein</fullName>
    </submittedName>
</protein>
<sequence>MSSSPKGLKWVSVLEASKGVIALVLGLFLYKFADIDVVALIERQVSYWKRWLPAEWTHRIIENAHRITPDNIYFVVALCVLYSLIRFVESFGLWHAYSWTEWFALVSGAIYLPFELYEVITKFGFISVTVLLINLVVVGYLYWIIRESKEAKQQTVINTDG</sequence>
<dbReference type="EMBL" id="RJVQ01000002">
    <property type="protein sequence ID" value="RQW64312.1"/>
    <property type="molecule type" value="Genomic_DNA"/>
</dbReference>
<reference evidence="2 3" key="1">
    <citation type="submission" date="2018-11" db="EMBL/GenBank/DDBJ databases">
        <title>Vibrio LJC006 sp. nov., isolated from seawater during the bloom of the enteromorpha.</title>
        <authorList>
            <person name="Liang J."/>
        </authorList>
    </citation>
    <scope>NUCLEOTIDE SEQUENCE [LARGE SCALE GENOMIC DNA]</scope>
    <source>
        <strain evidence="2 3">LJC006</strain>
    </source>
</reference>
<dbReference type="RefSeq" id="WP_124936434.1">
    <property type="nucleotide sequence ID" value="NZ_RJVQ01000002.1"/>
</dbReference>
<dbReference type="Pfam" id="PF09900">
    <property type="entry name" value="DUF2127"/>
    <property type="match status" value="1"/>
</dbReference>
<evidence type="ECO:0000256" key="1">
    <source>
        <dbReference type="SAM" id="Phobius"/>
    </source>
</evidence>
<dbReference type="Proteomes" id="UP000281112">
    <property type="component" value="Unassembled WGS sequence"/>
</dbReference>
<accession>A0A3N9U403</accession>
<keyword evidence="1" id="KW-0812">Transmembrane</keyword>
<keyword evidence="1" id="KW-1133">Transmembrane helix</keyword>
<evidence type="ECO:0000313" key="2">
    <source>
        <dbReference type="EMBL" id="RQW64312.1"/>
    </source>
</evidence>
<proteinExistence type="predicted"/>
<keyword evidence="3" id="KW-1185">Reference proteome</keyword>
<dbReference type="OrthoDB" id="121772at2"/>
<gene>
    <name evidence="2" type="ORF">EES38_06970</name>
</gene>
<evidence type="ECO:0000313" key="3">
    <source>
        <dbReference type="Proteomes" id="UP000281112"/>
    </source>
</evidence>
<feature type="transmembrane region" description="Helical" evidence="1">
    <location>
        <begin position="72"/>
        <end position="97"/>
    </location>
</feature>
<dbReference type="InterPro" id="IPR021125">
    <property type="entry name" value="DUF2127"/>
</dbReference>